<feature type="transmembrane region" description="Helical" evidence="5">
    <location>
        <begin position="252"/>
        <end position="270"/>
    </location>
</feature>
<proteinExistence type="predicted"/>
<dbReference type="CDD" id="cd07042">
    <property type="entry name" value="STAS_SulP_like_sulfate_transporter"/>
    <property type="match status" value="1"/>
</dbReference>
<feature type="transmembrane region" description="Helical" evidence="5">
    <location>
        <begin position="138"/>
        <end position="162"/>
    </location>
</feature>
<comment type="caution">
    <text evidence="7">The sequence shown here is derived from an EMBL/GenBank/DDBJ whole genome shotgun (WGS) entry which is preliminary data.</text>
</comment>
<dbReference type="Pfam" id="PF00916">
    <property type="entry name" value="Sulfate_transp"/>
    <property type="match status" value="1"/>
</dbReference>
<accession>A0ABS9MR18</accession>
<evidence type="ECO:0000259" key="6">
    <source>
        <dbReference type="PROSITE" id="PS50801"/>
    </source>
</evidence>
<feature type="transmembrane region" description="Helical" evidence="5">
    <location>
        <begin position="108"/>
        <end position="126"/>
    </location>
</feature>
<reference evidence="7 8" key="1">
    <citation type="submission" date="2022-02" db="EMBL/GenBank/DDBJ databases">
        <title>Mesosutterella porci, a novel member of the family Sutterellaceae from pig feces.</title>
        <authorList>
            <person name="Wylensek D."/>
            <person name="Clavel T."/>
        </authorList>
    </citation>
    <scope>NUCLEOTIDE SEQUENCE [LARGE SCALE GENOMIC DNA]</scope>
    <source>
        <strain evidence="8">oilRF-744-wt-GAM-9</strain>
    </source>
</reference>
<feature type="transmembrane region" description="Helical" evidence="5">
    <location>
        <begin position="42"/>
        <end position="70"/>
    </location>
</feature>
<dbReference type="EMBL" id="JAKNCT010000006">
    <property type="protein sequence ID" value="MCG5030962.1"/>
    <property type="molecule type" value="Genomic_DNA"/>
</dbReference>
<feature type="transmembrane region" description="Helical" evidence="5">
    <location>
        <begin position="291"/>
        <end position="316"/>
    </location>
</feature>
<dbReference type="InterPro" id="IPR011547">
    <property type="entry name" value="SLC26A/SulP_dom"/>
</dbReference>
<comment type="subcellular location">
    <subcellularLocation>
        <location evidence="1">Membrane</location>
        <topology evidence="1">Multi-pass membrane protein</topology>
    </subcellularLocation>
</comment>
<dbReference type="InterPro" id="IPR002645">
    <property type="entry name" value="STAS_dom"/>
</dbReference>
<evidence type="ECO:0000313" key="7">
    <source>
        <dbReference type="EMBL" id="MCG5030962.1"/>
    </source>
</evidence>
<evidence type="ECO:0000256" key="5">
    <source>
        <dbReference type="SAM" id="Phobius"/>
    </source>
</evidence>
<keyword evidence="3 5" id="KW-1133">Transmembrane helix</keyword>
<feature type="transmembrane region" description="Helical" evidence="5">
    <location>
        <begin position="328"/>
        <end position="345"/>
    </location>
</feature>
<feature type="transmembrane region" description="Helical" evidence="5">
    <location>
        <begin position="77"/>
        <end position="96"/>
    </location>
</feature>
<evidence type="ECO:0000256" key="4">
    <source>
        <dbReference type="ARBA" id="ARBA00023136"/>
    </source>
</evidence>
<dbReference type="Pfam" id="PF01740">
    <property type="entry name" value="STAS"/>
    <property type="match status" value="1"/>
</dbReference>
<evidence type="ECO:0000313" key="8">
    <source>
        <dbReference type="Proteomes" id="UP001297600"/>
    </source>
</evidence>
<dbReference type="Gene3D" id="3.30.750.24">
    <property type="entry name" value="STAS domain"/>
    <property type="match status" value="1"/>
</dbReference>
<evidence type="ECO:0000256" key="1">
    <source>
        <dbReference type="ARBA" id="ARBA00004141"/>
    </source>
</evidence>
<evidence type="ECO:0000256" key="2">
    <source>
        <dbReference type="ARBA" id="ARBA00022692"/>
    </source>
</evidence>
<protein>
    <submittedName>
        <fullName evidence="7">SulP family inorganic anion transporter</fullName>
    </submittedName>
</protein>
<dbReference type="PANTHER" id="PTHR11814">
    <property type="entry name" value="SULFATE TRANSPORTER"/>
    <property type="match status" value="1"/>
</dbReference>
<keyword evidence="8" id="KW-1185">Reference proteome</keyword>
<organism evidence="7 8">
    <name type="scientific">Mesosutterella porci</name>
    <dbReference type="NCBI Taxonomy" id="2915351"/>
    <lineage>
        <taxon>Bacteria</taxon>
        <taxon>Pseudomonadati</taxon>
        <taxon>Pseudomonadota</taxon>
        <taxon>Betaproteobacteria</taxon>
        <taxon>Burkholderiales</taxon>
        <taxon>Sutterellaceae</taxon>
        <taxon>Mesosutterella</taxon>
    </lineage>
</organism>
<dbReference type="SUPFAM" id="SSF52091">
    <property type="entry name" value="SpoIIaa-like"/>
    <property type="match status" value="1"/>
</dbReference>
<dbReference type="Proteomes" id="UP001297600">
    <property type="component" value="Unassembled WGS sequence"/>
</dbReference>
<dbReference type="InterPro" id="IPR001902">
    <property type="entry name" value="SLC26A/SulP_fam"/>
</dbReference>
<feature type="domain" description="STAS" evidence="6">
    <location>
        <begin position="439"/>
        <end position="556"/>
    </location>
</feature>
<name>A0ABS9MR18_9BURK</name>
<keyword evidence="4 5" id="KW-0472">Membrane</keyword>
<feature type="transmembrane region" description="Helical" evidence="5">
    <location>
        <begin position="384"/>
        <end position="415"/>
    </location>
</feature>
<dbReference type="RefSeq" id="WP_237978615.1">
    <property type="nucleotide sequence ID" value="NZ_JAKNCT010000006.1"/>
</dbReference>
<feature type="transmembrane region" description="Helical" evidence="5">
    <location>
        <begin position="209"/>
        <end position="232"/>
    </location>
</feature>
<gene>
    <name evidence="7" type="ORF">MAF45_05815</name>
</gene>
<dbReference type="InterPro" id="IPR036513">
    <property type="entry name" value="STAS_dom_sf"/>
</dbReference>
<keyword evidence="2 5" id="KW-0812">Transmembrane</keyword>
<evidence type="ECO:0000256" key="3">
    <source>
        <dbReference type="ARBA" id="ARBA00022989"/>
    </source>
</evidence>
<sequence>MTLMGHRATNLLNPSEWVKFCRSHACDFSAGLSLIGLLIPEAVAYAGIAGLPPSAGLIALICGLLIYTAVGSCRTAVVSATSSSAMVLAATVSSLLATHQQAHPETLAAVLVMMTGFWFILARLLGFGRASSFIAKPVLRGVTMGLAFTITLMQLPKLFGLHATGSGLWGRLLDTISHIHEVSPSAAALGLGSLAVLLLWRWQRLPGSLIVVAAAVLLSYFVPLETLGIELVGPFSLERTAISFQTLAGADWIGTIQMSAALCLMVYAESYSSIHAAAERSGQQTVPNRDIVAIGLSNMASGFFGGLAVGAGFSATSLNIDSGARSRVSNFFALAVLFLALAFLMPQISRIPEPVLAAVVIKAVSGGLSPEPIRPYFEWKRDRLLVIASFCSVTILGVLNGLLISVVLSVALILIRVSQPHVSVMQKLPGSHSFVNTKLFPDTVPIPGVLVLRMDQPLVFANAEESFKKARVLLTEQLRRQPVKEIVVSMEEAADLDGTCVEEVLKFAQFVKKAGCTLTLCRMHRRAREVLVGAANPILSPDRLSYLSVDRAVKEAQERILFESRAPESFSGKNSEGQKLL</sequence>
<dbReference type="PROSITE" id="PS50801">
    <property type="entry name" value="STAS"/>
    <property type="match status" value="1"/>
</dbReference>
<feature type="transmembrane region" description="Helical" evidence="5">
    <location>
        <begin position="182"/>
        <end position="202"/>
    </location>
</feature>